<keyword evidence="3" id="KW-1185">Reference proteome</keyword>
<evidence type="ECO:0000313" key="2">
    <source>
        <dbReference type="EMBL" id="EMF15065.1"/>
    </source>
</evidence>
<dbReference type="eggNOG" id="ENOG502S4MN">
    <property type="taxonomic scope" value="Eukaryota"/>
</dbReference>
<dbReference type="EMBL" id="KB456261">
    <property type="protein sequence ID" value="EMF15065.1"/>
    <property type="molecule type" value="Genomic_DNA"/>
</dbReference>
<protein>
    <recommendedName>
        <fullName evidence="4">Early meiotic induction protein 1</fullName>
    </recommendedName>
</protein>
<dbReference type="Pfam" id="PF11326">
    <property type="entry name" value="PANTS-like"/>
    <property type="match status" value="1"/>
</dbReference>
<sequence>MGWLWSSSSDDAVTSTTPNESLPKQPPKETPVALTEEQRMRIFGRPSSTPSSASSQQTQADAELEALIQEFSSSDPTNPSKARTALEKAEQTALPAQDRHEPLPISRTLPDGSLDISPSAILPRTLSCRQAFDQAFYCQSVGGKFNDIYRYGHLRPCSEQWGAFWFCMRTRTLPEKEKEVEVARYYRERDEKRKLEKGSSEDVWEIRTRAVDRAFWRDPDEDASEVGKDGISGPE</sequence>
<dbReference type="InterPro" id="IPR021475">
    <property type="entry name" value="Pants/Emi1-like"/>
</dbReference>
<dbReference type="Proteomes" id="UP000016931">
    <property type="component" value="Unassembled WGS sequence"/>
</dbReference>
<name>M3DAE3_SPHMS</name>
<evidence type="ECO:0000313" key="3">
    <source>
        <dbReference type="Proteomes" id="UP000016931"/>
    </source>
</evidence>
<feature type="region of interest" description="Disordered" evidence="1">
    <location>
        <begin position="1"/>
        <end position="97"/>
    </location>
</feature>
<accession>M3DAE3</accession>
<reference evidence="2 3" key="1">
    <citation type="journal article" date="2012" name="PLoS Pathog.">
        <title>Diverse lifestyles and strategies of plant pathogenesis encoded in the genomes of eighteen Dothideomycetes fungi.</title>
        <authorList>
            <person name="Ohm R.A."/>
            <person name="Feau N."/>
            <person name="Henrissat B."/>
            <person name="Schoch C.L."/>
            <person name="Horwitz B.A."/>
            <person name="Barry K.W."/>
            <person name="Condon B.J."/>
            <person name="Copeland A.C."/>
            <person name="Dhillon B."/>
            <person name="Glaser F."/>
            <person name="Hesse C.N."/>
            <person name="Kosti I."/>
            <person name="LaButti K."/>
            <person name="Lindquist E.A."/>
            <person name="Lucas S."/>
            <person name="Salamov A.A."/>
            <person name="Bradshaw R.E."/>
            <person name="Ciuffetti L."/>
            <person name="Hamelin R.C."/>
            <person name="Kema G.H.J."/>
            <person name="Lawrence C."/>
            <person name="Scott J.A."/>
            <person name="Spatafora J.W."/>
            <person name="Turgeon B.G."/>
            <person name="de Wit P.J.G.M."/>
            <person name="Zhong S."/>
            <person name="Goodwin S.B."/>
            <person name="Grigoriev I.V."/>
        </authorList>
    </citation>
    <scope>NUCLEOTIDE SEQUENCE [LARGE SCALE GENOMIC DNA]</scope>
    <source>
        <strain evidence="2 3">SO2202</strain>
    </source>
</reference>
<dbReference type="OrthoDB" id="2017405at2759"/>
<dbReference type="AlphaFoldDB" id="M3DAE3"/>
<dbReference type="HOGENOM" id="CLU_074897_1_0_1"/>
<evidence type="ECO:0000256" key="1">
    <source>
        <dbReference type="SAM" id="MobiDB-lite"/>
    </source>
</evidence>
<gene>
    <name evidence="2" type="ORF">SEPMUDRAFT_147047</name>
</gene>
<feature type="compositionally biased region" description="Low complexity" evidence="1">
    <location>
        <begin position="1"/>
        <end position="17"/>
    </location>
</feature>
<dbReference type="PANTHER" id="PTHR28052:SF1">
    <property type="entry name" value="UPF0545 PROTEIN C22ORF39"/>
    <property type="match status" value="1"/>
</dbReference>
<dbReference type="PANTHER" id="PTHR28052">
    <property type="entry name" value="UPF0545 PROTEIN C22ORF39"/>
    <property type="match status" value="1"/>
</dbReference>
<dbReference type="STRING" id="692275.M3DAE3"/>
<dbReference type="OMA" id="FGGQWVN"/>
<dbReference type="RefSeq" id="XP_016763186.1">
    <property type="nucleotide sequence ID" value="XM_016904051.1"/>
</dbReference>
<feature type="compositionally biased region" description="Low complexity" evidence="1">
    <location>
        <begin position="46"/>
        <end position="60"/>
    </location>
</feature>
<dbReference type="GeneID" id="27901188"/>
<organism evidence="2 3">
    <name type="scientific">Sphaerulina musiva (strain SO2202)</name>
    <name type="common">Poplar stem canker fungus</name>
    <name type="synonym">Septoria musiva</name>
    <dbReference type="NCBI Taxonomy" id="692275"/>
    <lineage>
        <taxon>Eukaryota</taxon>
        <taxon>Fungi</taxon>
        <taxon>Dikarya</taxon>
        <taxon>Ascomycota</taxon>
        <taxon>Pezizomycotina</taxon>
        <taxon>Dothideomycetes</taxon>
        <taxon>Dothideomycetidae</taxon>
        <taxon>Mycosphaerellales</taxon>
        <taxon>Mycosphaerellaceae</taxon>
        <taxon>Sphaerulina</taxon>
    </lineage>
</organism>
<evidence type="ECO:0008006" key="4">
    <source>
        <dbReference type="Google" id="ProtNLM"/>
    </source>
</evidence>
<feature type="compositionally biased region" description="Polar residues" evidence="1">
    <location>
        <begin position="70"/>
        <end position="81"/>
    </location>
</feature>
<proteinExistence type="predicted"/>